<dbReference type="Pfam" id="PF00005">
    <property type="entry name" value="ABC_tran"/>
    <property type="match status" value="1"/>
</dbReference>
<dbReference type="FunFam" id="3.40.50.300:FF:000134">
    <property type="entry name" value="Iron-enterobactin ABC transporter ATP-binding protein"/>
    <property type="match status" value="1"/>
</dbReference>
<dbReference type="EMBL" id="CP001785">
    <property type="protein sequence ID" value="ACX52304.1"/>
    <property type="molecule type" value="Genomic_DNA"/>
</dbReference>
<dbReference type="InterPro" id="IPR050153">
    <property type="entry name" value="Metal_Ion_Import_ABC"/>
</dbReference>
<dbReference type="GO" id="GO:0016887">
    <property type="term" value="F:ATP hydrolysis activity"/>
    <property type="evidence" value="ECO:0007669"/>
    <property type="project" value="InterPro"/>
</dbReference>
<protein>
    <submittedName>
        <fullName evidence="6">ABC transporter related protein</fullName>
    </submittedName>
</protein>
<sequence>MILVVDGVEFSYGSRPILKDIKFCVERGEVLAILGNNGAGKSTLLKCLNRILKPRRGTILLEDQDLSRLSSLEVAQRLGYVAQHHQVTRFTVFDAVLLGRRPHVKWGLTRQDLEVVRRVLKLLGLEDYALRYLDELSGGELQKVVIARAFAQKPQVLLLDEPTSNLDLKNQLEVLDLVRRAVQEQKIAAIVVLHDLNLALRFADKFLFLKNHTVYACGGKEIMTPENIAAVYGVPVLVEELRGIPVVVPL</sequence>
<keyword evidence="4" id="KW-0067">ATP-binding</keyword>
<dbReference type="Proteomes" id="UP000002620">
    <property type="component" value="Chromosome"/>
</dbReference>
<dbReference type="SMART" id="SM00382">
    <property type="entry name" value="AAA"/>
    <property type="match status" value="1"/>
</dbReference>
<gene>
    <name evidence="6" type="ordered locus">Adeg_1193</name>
</gene>
<dbReference type="CDD" id="cd03214">
    <property type="entry name" value="ABC_Iron-Siderophores_B12_Hemin"/>
    <property type="match status" value="1"/>
</dbReference>
<dbReference type="RefSeq" id="WP_015739181.1">
    <property type="nucleotide sequence ID" value="NC_013385.1"/>
</dbReference>
<accession>C9R7M5</accession>
<dbReference type="KEGG" id="adg:Adeg_1193"/>
<evidence type="ECO:0000259" key="5">
    <source>
        <dbReference type="PROSITE" id="PS50893"/>
    </source>
</evidence>
<evidence type="ECO:0000256" key="4">
    <source>
        <dbReference type="ARBA" id="ARBA00022840"/>
    </source>
</evidence>
<keyword evidence="2" id="KW-0813">Transport</keyword>
<keyword evidence="3" id="KW-0547">Nucleotide-binding</keyword>
<feature type="domain" description="ABC transporter" evidence="5">
    <location>
        <begin position="3"/>
        <end position="236"/>
    </location>
</feature>
<evidence type="ECO:0000256" key="3">
    <source>
        <dbReference type="ARBA" id="ARBA00022741"/>
    </source>
</evidence>
<dbReference type="AlphaFoldDB" id="C9R7M5"/>
<dbReference type="PROSITE" id="PS50893">
    <property type="entry name" value="ABC_TRANSPORTER_2"/>
    <property type="match status" value="1"/>
</dbReference>
<dbReference type="PANTHER" id="PTHR42734:SF6">
    <property type="entry name" value="MOLYBDATE IMPORT ATP-BINDING PROTEIN MOLC"/>
    <property type="match status" value="1"/>
</dbReference>
<dbReference type="PROSITE" id="PS00211">
    <property type="entry name" value="ABC_TRANSPORTER_1"/>
    <property type="match status" value="1"/>
</dbReference>
<comment type="similarity">
    <text evidence="1">Belongs to the ABC transporter superfamily.</text>
</comment>
<organism evidence="6 7">
    <name type="scientific">Ammonifex degensii (strain DSM 10501 / KC4)</name>
    <dbReference type="NCBI Taxonomy" id="429009"/>
    <lineage>
        <taxon>Bacteria</taxon>
        <taxon>Bacillati</taxon>
        <taxon>Bacillota</taxon>
        <taxon>Clostridia</taxon>
        <taxon>Thermoanaerobacterales</taxon>
        <taxon>Thermoanaerobacteraceae</taxon>
        <taxon>Ammonifex</taxon>
    </lineage>
</organism>
<dbReference type="InterPro" id="IPR017871">
    <property type="entry name" value="ABC_transporter-like_CS"/>
</dbReference>
<evidence type="ECO:0000313" key="7">
    <source>
        <dbReference type="Proteomes" id="UP000002620"/>
    </source>
</evidence>
<name>C9R7M5_AMMDK</name>
<dbReference type="PANTHER" id="PTHR42734">
    <property type="entry name" value="METAL TRANSPORT SYSTEM ATP-BINDING PROTEIN TM_0124-RELATED"/>
    <property type="match status" value="1"/>
</dbReference>
<evidence type="ECO:0000313" key="6">
    <source>
        <dbReference type="EMBL" id="ACX52304.1"/>
    </source>
</evidence>
<dbReference type="STRING" id="429009.Adeg_1193"/>
<dbReference type="InterPro" id="IPR003593">
    <property type="entry name" value="AAA+_ATPase"/>
</dbReference>
<dbReference type="HOGENOM" id="CLU_000604_1_11_9"/>
<dbReference type="InterPro" id="IPR003439">
    <property type="entry name" value="ABC_transporter-like_ATP-bd"/>
</dbReference>
<dbReference type="eggNOG" id="COG1120">
    <property type="taxonomic scope" value="Bacteria"/>
</dbReference>
<dbReference type="SUPFAM" id="SSF52540">
    <property type="entry name" value="P-loop containing nucleoside triphosphate hydrolases"/>
    <property type="match status" value="1"/>
</dbReference>
<evidence type="ECO:0000256" key="2">
    <source>
        <dbReference type="ARBA" id="ARBA00022448"/>
    </source>
</evidence>
<dbReference type="GO" id="GO:0005524">
    <property type="term" value="F:ATP binding"/>
    <property type="evidence" value="ECO:0007669"/>
    <property type="project" value="UniProtKB-KW"/>
</dbReference>
<evidence type="ECO:0000256" key="1">
    <source>
        <dbReference type="ARBA" id="ARBA00005417"/>
    </source>
</evidence>
<keyword evidence="7" id="KW-1185">Reference proteome</keyword>
<dbReference type="InterPro" id="IPR027417">
    <property type="entry name" value="P-loop_NTPase"/>
</dbReference>
<dbReference type="OrthoDB" id="9799337at2"/>
<proteinExistence type="inferred from homology"/>
<reference evidence="6 7" key="1">
    <citation type="submission" date="2009-10" db="EMBL/GenBank/DDBJ databases">
        <title>Complete sequence of chromosome of Ammonifex degensii KC4.</title>
        <authorList>
            <consortium name="US DOE Joint Genome Institute"/>
            <person name="Kerfeld C."/>
            <person name="Goodner B."/>
            <person name="Huber H."/>
            <person name="Stetter K."/>
            <person name="Lucas S."/>
            <person name="Copeland A."/>
            <person name="Lapidus A."/>
            <person name="Glavina del Rio T."/>
            <person name="Dalin E."/>
            <person name="Tice H."/>
            <person name="Bruce D."/>
            <person name="Goodwin L."/>
            <person name="Pitluck S."/>
            <person name="Saunders E."/>
            <person name="Brettin T."/>
            <person name="Detter J.C."/>
            <person name="Han C."/>
            <person name="Larimer F."/>
            <person name="Land M."/>
            <person name="Hauser L."/>
            <person name="Kyrpides N."/>
            <person name="Ovchinnikova G."/>
            <person name="Richardson P."/>
        </authorList>
    </citation>
    <scope>NUCLEOTIDE SEQUENCE [LARGE SCALE GENOMIC DNA]</scope>
    <source>
        <strain evidence="7">DSM 10501 / KC4</strain>
    </source>
</reference>
<dbReference type="Gene3D" id="3.40.50.300">
    <property type="entry name" value="P-loop containing nucleotide triphosphate hydrolases"/>
    <property type="match status" value="1"/>
</dbReference>